<dbReference type="InterPro" id="IPR004629">
    <property type="entry name" value="WecG_TagA_CpsF"/>
</dbReference>
<feature type="transmembrane region" description="Helical" evidence="3">
    <location>
        <begin position="20"/>
        <end position="48"/>
    </location>
</feature>
<evidence type="ECO:0000256" key="2">
    <source>
        <dbReference type="ARBA" id="ARBA00022679"/>
    </source>
</evidence>
<keyword evidence="2" id="KW-0808">Transferase</keyword>
<proteinExistence type="predicted"/>
<dbReference type="GO" id="GO:0016758">
    <property type="term" value="F:hexosyltransferase activity"/>
    <property type="evidence" value="ECO:0007669"/>
    <property type="project" value="TreeGrafter"/>
</dbReference>
<name>A0A0U2P717_9GAMM</name>
<organism evidence="4 5">
    <name type="scientific">Pseudoalteromonas rubra</name>
    <dbReference type="NCBI Taxonomy" id="43658"/>
    <lineage>
        <taxon>Bacteria</taxon>
        <taxon>Pseudomonadati</taxon>
        <taxon>Pseudomonadota</taxon>
        <taxon>Gammaproteobacteria</taxon>
        <taxon>Alteromonadales</taxon>
        <taxon>Pseudoalteromonadaceae</taxon>
        <taxon>Pseudoalteromonas</taxon>
    </lineage>
</organism>
<evidence type="ECO:0000256" key="3">
    <source>
        <dbReference type="SAM" id="Phobius"/>
    </source>
</evidence>
<keyword evidence="3" id="KW-0472">Membrane</keyword>
<dbReference type="RefSeq" id="WP_058796245.1">
    <property type="nucleotide sequence ID" value="NZ_CP013611.1"/>
</dbReference>
<dbReference type="Proteomes" id="UP000069015">
    <property type="component" value="Chromosome 1"/>
</dbReference>
<dbReference type="NCBIfam" id="TIGR00696">
    <property type="entry name" value="wecG_tagA_cpsF"/>
    <property type="match status" value="1"/>
</dbReference>
<gene>
    <name evidence="4" type="ORF">AT705_08370</name>
</gene>
<keyword evidence="3" id="KW-1133">Transmembrane helix</keyword>
<dbReference type="KEGG" id="prr:AT705_08370"/>
<reference evidence="4 5" key="1">
    <citation type="submission" date="2015-12" db="EMBL/GenBank/DDBJ databases">
        <title>Complete genome sequence of Pseudoalteromonas rubra SCSIO 6842, harboring a conjugative plasmid.</title>
        <authorList>
            <person name="Li B."/>
            <person name="Wang X."/>
        </authorList>
    </citation>
    <scope>NUCLEOTIDE SEQUENCE [LARGE SCALE GENOMIC DNA]</scope>
    <source>
        <strain evidence="4 5">SCSIO 6842</strain>
    </source>
</reference>
<keyword evidence="1" id="KW-0328">Glycosyltransferase</keyword>
<dbReference type="PANTHER" id="PTHR34136:SF1">
    <property type="entry name" value="UDP-N-ACETYL-D-MANNOSAMINURONIC ACID TRANSFERASE"/>
    <property type="match status" value="1"/>
</dbReference>
<evidence type="ECO:0000256" key="1">
    <source>
        <dbReference type="ARBA" id="ARBA00022676"/>
    </source>
</evidence>
<keyword evidence="3" id="KW-0812">Transmembrane</keyword>
<dbReference type="PANTHER" id="PTHR34136">
    <property type="match status" value="1"/>
</dbReference>
<protein>
    <recommendedName>
        <fullName evidence="6">Glycosyltransferase</fullName>
    </recommendedName>
</protein>
<sequence>MSTYLTKHSSHASESGARKALRVSAALVLATVLVPLFCFNSLAALICFKAPLRRQTWIDVSAQPVSLLGWQVGVFKRSAALLNVVSGRIRFVGNPLLRDGVSMPRVARLHSPCGQPGLFDCLWLHSLTGLSVDKPLALLHAQHNQSLFADILLVFKVLLCLGLYRKPTSTPSSSELFGIPFSNTRMQVAVDWVVKDSAETDTQGCQSAYYINVNSVNLSAGNAQLYQVLQNSDRNFIDGSGMRIAARKAGMNLADNNNGTDMLPGLCQAAAENQRSLFLLGAQPGVAHKAAANLSQQYPGLRIAGAHHGYFDDDEHVVDCINQSGADIVLVALGSPRQELWIDNNKHKLQAQCALAVGGLFDFFSGKIARAPMWMRELGLEWVWRLIQEPKAKFNRYVLGNPIFLFRVYVLQQALRGL</sequence>
<evidence type="ECO:0008006" key="6">
    <source>
        <dbReference type="Google" id="ProtNLM"/>
    </source>
</evidence>
<accession>A0A0U2P717</accession>
<dbReference type="CDD" id="cd06533">
    <property type="entry name" value="Glyco_transf_WecG_TagA"/>
    <property type="match status" value="1"/>
</dbReference>
<evidence type="ECO:0000313" key="5">
    <source>
        <dbReference type="Proteomes" id="UP000069015"/>
    </source>
</evidence>
<dbReference type="Pfam" id="PF03808">
    <property type="entry name" value="Glyco_tran_WecG"/>
    <property type="match status" value="1"/>
</dbReference>
<dbReference type="AlphaFoldDB" id="A0A0U2P717"/>
<dbReference type="EMBL" id="CP013611">
    <property type="protein sequence ID" value="ALU42957.1"/>
    <property type="molecule type" value="Genomic_DNA"/>
</dbReference>
<evidence type="ECO:0000313" key="4">
    <source>
        <dbReference type="EMBL" id="ALU42957.1"/>
    </source>
</evidence>